<dbReference type="GeneID" id="115818408"/>
<dbReference type="OrthoDB" id="8869347at2759"/>
<evidence type="ECO:0000259" key="1">
    <source>
        <dbReference type="PROSITE" id="PS50835"/>
    </source>
</evidence>
<evidence type="ECO:0000313" key="3">
    <source>
        <dbReference type="RefSeq" id="XP_030637636.1"/>
    </source>
</evidence>
<dbReference type="GO" id="GO:0042110">
    <property type="term" value="P:T cell activation"/>
    <property type="evidence" value="ECO:0007669"/>
    <property type="project" value="TreeGrafter"/>
</dbReference>
<reference evidence="3" key="1">
    <citation type="submission" date="2025-08" db="UniProtKB">
        <authorList>
            <consortium name="RefSeq"/>
        </authorList>
    </citation>
    <scope>IDENTIFICATION</scope>
</reference>
<dbReference type="InterPro" id="IPR003599">
    <property type="entry name" value="Ig_sub"/>
</dbReference>
<dbReference type="GO" id="GO:1990782">
    <property type="term" value="F:protein tyrosine kinase binding"/>
    <property type="evidence" value="ECO:0007669"/>
    <property type="project" value="TreeGrafter"/>
</dbReference>
<dbReference type="Pfam" id="PF07686">
    <property type="entry name" value="V-set"/>
    <property type="match status" value="1"/>
</dbReference>
<dbReference type="InterPro" id="IPR013106">
    <property type="entry name" value="Ig_V-set"/>
</dbReference>
<dbReference type="AlphaFoldDB" id="A0A6J2W2R4"/>
<name>A0A6J2W2R4_CHACN</name>
<dbReference type="InParanoid" id="A0A6J2W2R4"/>
<feature type="domain" description="Ig-like" evidence="1">
    <location>
        <begin position="139"/>
        <end position="232"/>
    </location>
</feature>
<dbReference type="Gene3D" id="2.60.40.10">
    <property type="entry name" value="Immunoglobulins"/>
    <property type="match status" value="1"/>
</dbReference>
<dbReference type="GO" id="GO:0045121">
    <property type="term" value="C:membrane raft"/>
    <property type="evidence" value="ECO:0007669"/>
    <property type="project" value="TreeGrafter"/>
</dbReference>
<dbReference type="PANTHER" id="PTHR11422">
    <property type="entry name" value="T-CELL SURFACE GLYCOPROTEIN CD4"/>
    <property type="match status" value="1"/>
</dbReference>
<keyword evidence="2" id="KW-1185">Reference proteome</keyword>
<evidence type="ECO:0000313" key="2">
    <source>
        <dbReference type="Proteomes" id="UP000504632"/>
    </source>
</evidence>
<protein>
    <submittedName>
        <fullName evidence="3">Uncharacterized protein LOC115818408</fullName>
    </submittedName>
</protein>
<dbReference type="PANTHER" id="PTHR11422:SF5">
    <property type="entry name" value="DIVERSE IMMUNOGLOBULIN DOMAIN-CONTAINING PROTEIN 1.1 ISOFORM X1-RELATED"/>
    <property type="match status" value="1"/>
</dbReference>
<dbReference type="InterPro" id="IPR007110">
    <property type="entry name" value="Ig-like_dom"/>
</dbReference>
<dbReference type="GO" id="GO:0009897">
    <property type="term" value="C:external side of plasma membrane"/>
    <property type="evidence" value="ECO:0007669"/>
    <property type="project" value="TreeGrafter"/>
</dbReference>
<dbReference type="GO" id="GO:0035723">
    <property type="term" value="P:interleukin-15-mediated signaling pathway"/>
    <property type="evidence" value="ECO:0007669"/>
    <property type="project" value="TreeGrafter"/>
</dbReference>
<dbReference type="SMART" id="SM00409">
    <property type="entry name" value="IG"/>
    <property type="match status" value="1"/>
</dbReference>
<proteinExistence type="predicted"/>
<dbReference type="InterPro" id="IPR013783">
    <property type="entry name" value="Ig-like_fold"/>
</dbReference>
<dbReference type="GO" id="GO:0042289">
    <property type="term" value="F:MHC class II protein binding"/>
    <property type="evidence" value="ECO:0007669"/>
    <property type="project" value="TreeGrafter"/>
</dbReference>
<organism evidence="2 3">
    <name type="scientific">Chanos chanos</name>
    <name type="common">Milkfish</name>
    <name type="synonym">Mugil chanos</name>
    <dbReference type="NCBI Taxonomy" id="29144"/>
    <lineage>
        <taxon>Eukaryota</taxon>
        <taxon>Metazoa</taxon>
        <taxon>Chordata</taxon>
        <taxon>Craniata</taxon>
        <taxon>Vertebrata</taxon>
        <taxon>Euteleostomi</taxon>
        <taxon>Actinopterygii</taxon>
        <taxon>Neopterygii</taxon>
        <taxon>Teleostei</taxon>
        <taxon>Ostariophysi</taxon>
        <taxon>Gonorynchiformes</taxon>
        <taxon>Chanidae</taxon>
        <taxon>Chanos</taxon>
    </lineage>
</organism>
<gene>
    <name evidence="3" type="primary">LOC115818408</name>
</gene>
<feature type="domain" description="Ig-like" evidence="1">
    <location>
        <begin position="15"/>
        <end position="114"/>
    </location>
</feature>
<accession>A0A6J2W2R4</accession>
<sequence length="243" mass="27342">MEGCLTLKSTLQVLPMCHRITKWQDASVSGFNSTVFSIDGENITLPCKNVVYQDCSSTTWIYNNENHDNVIELVGHGKVKTEKKNRTSRLSVGSNCSLNIHKVKAKDAGNYTCQQFLHEGGDKTGVDYSVHLTVLKIHPSLKQTEIQSARTVTLYCSLHSQYTQCDDLVRTERLRLSWVNETGADLQNTPTVTISHLSECNISLTVELQDQDNKREWRCQLTKGKEIQTSVCLGTGWTGRMLM</sequence>
<dbReference type="SUPFAM" id="SSF48726">
    <property type="entry name" value="Immunoglobulin"/>
    <property type="match status" value="1"/>
</dbReference>
<dbReference type="RefSeq" id="XP_030637636.1">
    <property type="nucleotide sequence ID" value="XM_030781776.1"/>
</dbReference>
<dbReference type="Proteomes" id="UP000504632">
    <property type="component" value="Chromosome 8"/>
</dbReference>
<dbReference type="GO" id="GO:0070374">
    <property type="term" value="P:positive regulation of ERK1 and ERK2 cascade"/>
    <property type="evidence" value="ECO:0007669"/>
    <property type="project" value="TreeGrafter"/>
</dbReference>
<dbReference type="InterPro" id="IPR036179">
    <property type="entry name" value="Ig-like_dom_sf"/>
</dbReference>
<dbReference type="PROSITE" id="PS50835">
    <property type="entry name" value="IG_LIKE"/>
    <property type="match status" value="2"/>
</dbReference>